<proteinExistence type="predicted"/>
<feature type="coiled-coil region" evidence="1">
    <location>
        <begin position="169"/>
        <end position="206"/>
    </location>
</feature>
<feature type="coiled-coil region" evidence="1">
    <location>
        <begin position="441"/>
        <end position="468"/>
    </location>
</feature>
<gene>
    <name evidence="4" type="primary">LOC107221616</name>
</gene>
<name>A0ABM3FEA3_NEOLC</name>
<evidence type="ECO:0000256" key="2">
    <source>
        <dbReference type="SAM" id="MobiDB-lite"/>
    </source>
</evidence>
<dbReference type="RefSeq" id="XP_046586348.1">
    <property type="nucleotide sequence ID" value="XM_046730392.1"/>
</dbReference>
<feature type="coiled-coil region" evidence="1">
    <location>
        <begin position="580"/>
        <end position="663"/>
    </location>
</feature>
<evidence type="ECO:0000313" key="4">
    <source>
        <dbReference type="RefSeq" id="XP_046586348.1"/>
    </source>
</evidence>
<feature type="compositionally biased region" description="Polar residues" evidence="2">
    <location>
        <begin position="734"/>
        <end position="746"/>
    </location>
</feature>
<evidence type="ECO:0000313" key="3">
    <source>
        <dbReference type="Proteomes" id="UP000829291"/>
    </source>
</evidence>
<protein>
    <submittedName>
        <fullName evidence="4">Synaptonemal complex protein 1-like</fullName>
    </submittedName>
</protein>
<sequence length="781" mass="89343">MEKRSYSEYDPKSVSVAGTKRKAISAIDQSDNPSSTRKIAGHTSSWSRIENHTPTMNLTQIEGQSMSQEVVMSSSQDVDDPLTNNLQSLLEIWNNNATQGELILVDDDQHQQLTEMEEQLAQAKLTIKGLEQRLSKAVERKIVMKNIIQDQVKRGDEITKRQNVVFDLMAVAEEHFESAEKTLTECEEVEDDLAKLYNNAKLKQQETKNILTESFDKYRETETKELVEQLAMLNRQSLIDETRYQQLEDQLSDLTRLNSEVDLKQEMAEKTYNENRVKHAEEMSKISEIKMNIETKLKLEIEEQSKLEVENEGILKKVDEYRSKCEAQQATSAQYKEQIKYLTTTCCELEEEEAKLNTELLESNSSHFASISEKDSELAECRNQLEDLRSKVAKASEELIKITEDNKNLSETDVKAVDEMNRLTVKLQNKDGESSKLNADLSNALTEQEELSLNYESLNVQLTALKDQNCRAKSEFETWEITQNQKLRNISEMNRQLATSEHDLKNVSDYVTKLDSELANKEAKYSVQLNQYEKTIEEKDCKIADCSKTLVNLQNKKKHNELEYKKKLKIKTNLAEQCQVADHAKEIQEQKAKIDILQNQISVEKLKLEQNGLKEQELNKQKEIEDLKLVELQSKFVDLKAKYSTAKERNNDLRTKLQKIEESKQMTNTGTSLSIVSSPLLGMSFARPEGSIISSTPVHSPTGTEMAQLEISSDLSSIDGMQAITEIEREYEKLSQSNKTDAVKLSQTDRTENTGSTSSAIAVVPPQQRSRKSYKPYYKRK</sequence>
<accession>A0ABM3FEA3</accession>
<feature type="compositionally biased region" description="Basic and acidic residues" evidence="2">
    <location>
        <begin position="1"/>
        <end position="11"/>
    </location>
</feature>
<feature type="coiled-coil region" evidence="1">
    <location>
        <begin position="113"/>
        <end position="140"/>
    </location>
</feature>
<dbReference type="Proteomes" id="UP000829291">
    <property type="component" value="Chromosome 2"/>
</dbReference>
<feature type="region of interest" description="Disordered" evidence="2">
    <location>
        <begin position="732"/>
        <end position="781"/>
    </location>
</feature>
<organism evidence="3 4">
    <name type="scientific">Neodiprion lecontei</name>
    <name type="common">Redheaded pine sawfly</name>
    <dbReference type="NCBI Taxonomy" id="441921"/>
    <lineage>
        <taxon>Eukaryota</taxon>
        <taxon>Metazoa</taxon>
        <taxon>Ecdysozoa</taxon>
        <taxon>Arthropoda</taxon>
        <taxon>Hexapoda</taxon>
        <taxon>Insecta</taxon>
        <taxon>Pterygota</taxon>
        <taxon>Neoptera</taxon>
        <taxon>Endopterygota</taxon>
        <taxon>Hymenoptera</taxon>
        <taxon>Tenthredinoidea</taxon>
        <taxon>Diprionidae</taxon>
        <taxon>Diprioninae</taxon>
        <taxon>Neodiprion</taxon>
    </lineage>
</organism>
<dbReference type="GeneID" id="107221616"/>
<feature type="compositionally biased region" description="Polar residues" evidence="2">
    <location>
        <begin position="27"/>
        <end position="43"/>
    </location>
</feature>
<keyword evidence="1" id="KW-0175">Coiled coil</keyword>
<reference evidence="4" key="1">
    <citation type="submission" date="2025-08" db="UniProtKB">
        <authorList>
            <consortium name="RefSeq"/>
        </authorList>
    </citation>
    <scope>IDENTIFICATION</scope>
    <source>
        <tissue evidence="4">Thorax and Abdomen</tissue>
    </source>
</reference>
<feature type="coiled-coil region" evidence="1">
    <location>
        <begin position="371"/>
        <end position="412"/>
    </location>
</feature>
<evidence type="ECO:0000256" key="1">
    <source>
        <dbReference type="SAM" id="Coils"/>
    </source>
</evidence>
<keyword evidence="3" id="KW-1185">Reference proteome</keyword>
<feature type="region of interest" description="Disordered" evidence="2">
    <location>
        <begin position="1"/>
        <end position="43"/>
    </location>
</feature>
<feature type="compositionally biased region" description="Basic residues" evidence="2">
    <location>
        <begin position="769"/>
        <end position="781"/>
    </location>
</feature>